<feature type="compositionally biased region" description="Low complexity" evidence="7">
    <location>
        <begin position="15"/>
        <end position="25"/>
    </location>
</feature>
<feature type="transmembrane region" description="Helical" evidence="8">
    <location>
        <begin position="139"/>
        <end position="160"/>
    </location>
</feature>
<dbReference type="PANTHER" id="PTHR12316">
    <property type="entry name" value="NINJURIN-RELATED"/>
    <property type="match status" value="1"/>
</dbReference>
<dbReference type="GO" id="GO:0016020">
    <property type="term" value="C:membrane"/>
    <property type="evidence" value="ECO:0007669"/>
    <property type="project" value="UniProtKB-SubCell"/>
</dbReference>
<feature type="compositionally biased region" description="Polar residues" evidence="7">
    <location>
        <begin position="1"/>
        <end position="14"/>
    </location>
</feature>
<keyword evidence="4" id="KW-0130">Cell adhesion</keyword>
<dbReference type="GO" id="GO:0042246">
    <property type="term" value="P:tissue regeneration"/>
    <property type="evidence" value="ECO:0007669"/>
    <property type="project" value="InterPro"/>
</dbReference>
<organism evidence="9 10">
    <name type="scientific">Stomoxys calcitrans</name>
    <name type="common">Stable fly</name>
    <name type="synonym">Conops calcitrans</name>
    <dbReference type="NCBI Taxonomy" id="35570"/>
    <lineage>
        <taxon>Eukaryota</taxon>
        <taxon>Metazoa</taxon>
        <taxon>Ecdysozoa</taxon>
        <taxon>Arthropoda</taxon>
        <taxon>Hexapoda</taxon>
        <taxon>Insecta</taxon>
        <taxon>Pterygota</taxon>
        <taxon>Neoptera</taxon>
        <taxon>Endopterygota</taxon>
        <taxon>Diptera</taxon>
        <taxon>Brachycera</taxon>
        <taxon>Muscomorpha</taxon>
        <taxon>Muscoidea</taxon>
        <taxon>Muscidae</taxon>
        <taxon>Stomoxys</taxon>
    </lineage>
</organism>
<evidence type="ECO:0000256" key="7">
    <source>
        <dbReference type="SAM" id="MobiDB-lite"/>
    </source>
</evidence>
<evidence type="ECO:0008006" key="11">
    <source>
        <dbReference type="Google" id="ProtNLM"/>
    </source>
</evidence>
<dbReference type="EnsemblMetazoa" id="SCAU012995-RA">
    <property type="protein sequence ID" value="SCAU012995-PA"/>
    <property type="gene ID" value="SCAU012995"/>
</dbReference>
<comment type="similarity">
    <text evidence="2">Belongs to the ninjurin family.</text>
</comment>
<reference evidence="9" key="1">
    <citation type="submission" date="2020-05" db="UniProtKB">
        <authorList>
            <consortium name="EnsemblMetazoa"/>
        </authorList>
    </citation>
    <scope>IDENTIFICATION</scope>
    <source>
        <strain evidence="9">USDA</strain>
    </source>
</reference>
<dbReference type="GO" id="GO:0007155">
    <property type="term" value="P:cell adhesion"/>
    <property type="evidence" value="ECO:0007669"/>
    <property type="project" value="UniProtKB-KW"/>
</dbReference>
<evidence type="ECO:0000256" key="3">
    <source>
        <dbReference type="ARBA" id="ARBA00022692"/>
    </source>
</evidence>
<evidence type="ECO:0000313" key="9">
    <source>
        <dbReference type="EnsemblMetazoa" id="SCAU012995-PA"/>
    </source>
</evidence>
<evidence type="ECO:0000256" key="6">
    <source>
        <dbReference type="ARBA" id="ARBA00023136"/>
    </source>
</evidence>
<feature type="compositionally biased region" description="Polar residues" evidence="7">
    <location>
        <begin position="37"/>
        <end position="54"/>
    </location>
</feature>
<feature type="region of interest" description="Disordered" evidence="7">
    <location>
        <begin position="1"/>
        <end position="57"/>
    </location>
</feature>
<dbReference type="VEuPathDB" id="VectorBase:SCAU012995"/>
<dbReference type="KEGG" id="scac:106084747"/>
<evidence type="ECO:0000256" key="1">
    <source>
        <dbReference type="ARBA" id="ARBA00004141"/>
    </source>
</evidence>
<evidence type="ECO:0000313" key="10">
    <source>
        <dbReference type="Proteomes" id="UP000095300"/>
    </source>
</evidence>
<accession>A0A1I8Q1H7</accession>
<gene>
    <name evidence="9" type="primary">106084747</name>
</gene>
<sequence>MTSIVNKNENASTASSTSEQSNNDSESSEENGKCCKSNDTGPADTTENPKTTGKSCKISIEDPNRGSYAGNKNVAEGLMDIALLSANANQLRFLITYNHDSSTYFISMGLVSLSLIMQITVGIALIFKRRFRRCRSKRYNEFILGGVFIITVINILLAAFTTTNENK</sequence>
<dbReference type="AlphaFoldDB" id="A0A1I8Q1H7"/>
<dbReference type="Proteomes" id="UP000095300">
    <property type="component" value="Unassembled WGS sequence"/>
</dbReference>
<comment type="subcellular location">
    <subcellularLocation>
        <location evidence="1">Membrane</location>
        <topology evidence="1">Multi-pass membrane protein</topology>
    </subcellularLocation>
</comment>
<keyword evidence="3 8" id="KW-0812">Transmembrane</keyword>
<dbReference type="InterPro" id="IPR007007">
    <property type="entry name" value="Ninjurin"/>
</dbReference>
<feature type="transmembrane region" description="Helical" evidence="8">
    <location>
        <begin position="104"/>
        <end position="127"/>
    </location>
</feature>
<dbReference type="OrthoDB" id="6114058at2759"/>
<evidence type="ECO:0000256" key="5">
    <source>
        <dbReference type="ARBA" id="ARBA00022989"/>
    </source>
</evidence>
<protein>
    <recommendedName>
        <fullName evidence="11">Ninjurin-1</fullName>
    </recommendedName>
</protein>
<dbReference type="PANTHER" id="PTHR12316:SF1">
    <property type="entry name" value="NINJURIN-B"/>
    <property type="match status" value="1"/>
</dbReference>
<evidence type="ECO:0000256" key="2">
    <source>
        <dbReference type="ARBA" id="ARBA00008141"/>
    </source>
</evidence>
<keyword evidence="5 8" id="KW-1133">Transmembrane helix</keyword>
<name>A0A1I8Q1H7_STOCA</name>
<keyword evidence="10" id="KW-1185">Reference proteome</keyword>
<evidence type="ECO:0000256" key="8">
    <source>
        <dbReference type="SAM" id="Phobius"/>
    </source>
</evidence>
<keyword evidence="6 8" id="KW-0472">Membrane</keyword>
<dbReference type="Pfam" id="PF04923">
    <property type="entry name" value="Ninjurin"/>
    <property type="match status" value="1"/>
</dbReference>
<evidence type="ECO:0000256" key="4">
    <source>
        <dbReference type="ARBA" id="ARBA00022889"/>
    </source>
</evidence>
<proteinExistence type="inferred from homology"/>